<comment type="caution">
    <text evidence="1">The sequence shown here is derived from an EMBL/GenBank/DDBJ whole genome shotgun (WGS) entry which is preliminary data.</text>
</comment>
<protein>
    <submittedName>
        <fullName evidence="1">Uncharacterized protein</fullName>
    </submittedName>
</protein>
<dbReference type="Proteomes" id="UP000218231">
    <property type="component" value="Unassembled WGS sequence"/>
</dbReference>
<accession>A0A2A2KI73</accession>
<proteinExistence type="predicted"/>
<sequence length="257" mass="28813">MQSDMPQTAVASPIGFPSPPIGMAYRLLTSSGNILSNYLHASKRDPETTTFPFVFEPITDCPPGPLSLNAVSKRFYGLIPKDVQLNFYSAYPTTELIQSISLANEELLYLQRQSSGRYRPIRTETTPTLFRALTYDMLATQLIYDYRVKGCSGSGYSFNFYVENEATQLVFDIFGYNIKTTFLDGHSDPVNSTFRVTYFSSESIQFVIPTDGTTPGKWTVIIQSASDYECGLQVENILINYFNILRSGSSNNTLFTN</sequence>
<evidence type="ECO:0000313" key="1">
    <source>
        <dbReference type="EMBL" id="PAV73651.1"/>
    </source>
</evidence>
<organism evidence="1 2">
    <name type="scientific">Diploscapter pachys</name>
    <dbReference type="NCBI Taxonomy" id="2018661"/>
    <lineage>
        <taxon>Eukaryota</taxon>
        <taxon>Metazoa</taxon>
        <taxon>Ecdysozoa</taxon>
        <taxon>Nematoda</taxon>
        <taxon>Chromadorea</taxon>
        <taxon>Rhabditida</taxon>
        <taxon>Rhabditina</taxon>
        <taxon>Rhabditomorpha</taxon>
        <taxon>Rhabditoidea</taxon>
        <taxon>Rhabditidae</taxon>
        <taxon>Diploscapter</taxon>
    </lineage>
</organism>
<name>A0A2A2KI73_9BILA</name>
<evidence type="ECO:0000313" key="2">
    <source>
        <dbReference type="Proteomes" id="UP000218231"/>
    </source>
</evidence>
<gene>
    <name evidence="1" type="ORF">WR25_18829</name>
</gene>
<dbReference type="EMBL" id="LIAE01008554">
    <property type="protein sequence ID" value="PAV73651.1"/>
    <property type="molecule type" value="Genomic_DNA"/>
</dbReference>
<keyword evidence="2" id="KW-1185">Reference proteome</keyword>
<dbReference type="AlphaFoldDB" id="A0A2A2KI73"/>
<reference evidence="1 2" key="1">
    <citation type="journal article" date="2017" name="Curr. Biol.">
        <title>Genome architecture and evolution of a unichromosomal asexual nematode.</title>
        <authorList>
            <person name="Fradin H."/>
            <person name="Zegar C."/>
            <person name="Gutwein M."/>
            <person name="Lucas J."/>
            <person name="Kovtun M."/>
            <person name="Corcoran D."/>
            <person name="Baugh L.R."/>
            <person name="Kiontke K."/>
            <person name="Gunsalus K."/>
            <person name="Fitch D.H."/>
            <person name="Piano F."/>
        </authorList>
    </citation>
    <scope>NUCLEOTIDE SEQUENCE [LARGE SCALE GENOMIC DNA]</scope>
    <source>
        <strain evidence="1">PF1309</strain>
    </source>
</reference>